<evidence type="ECO:0000313" key="2">
    <source>
        <dbReference type="EMBL" id="KAF0042726.1"/>
    </source>
</evidence>
<dbReference type="EMBL" id="VEVO01000004">
    <property type="protein sequence ID" value="KAF0042726.1"/>
    <property type="molecule type" value="Genomic_DNA"/>
</dbReference>
<dbReference type="AlphaFoldDB" id="A0A6A4T575"/>
<evidence type="ECO:0000313" key="3">
    <source>
        <dbReference type="Proteomes" id="UP000438429"/>
    </source>
</evidence>
<feature type="region of interest" description="Disordered" evidence="1">
    <location>
        <begin position="302"/>
        <end position="324"/>
    </location>
</feature>
<gene>
    <name evidence="2" type="ORF">F2P81_004063</name>
</gene>
<feature type="region of interest" description="Disordered" evidence="1">
    <location>
        <begin position="242"/>
        <end position="261"/>
    </location>
</feature>
<sequence length="352" mass="39786">MESFLFLKLLSSPPLPVRLDGPLADIGEDFSALRVLSVFSPKINRSRLSNCEVNRIRISNHAVVTPRGTIRSDGVGLHNGLFVEIDTRHRWKQKTRHVDQFKHPPPYSSLFSDTNFFFKRRTIFSRYCRSGSCDVPALGDAGSVNWEAMFPSCGPPFPFNMLPRVRTMHTSSRLPSGALLCALLLLLSRGAAAGADQTDAESEEALSPRALRDFYPKGPNLTSEKQLCEGYDCSRKHKDDVCRRHKDPARTTESENRRSTTKYQQATKLHFIVSVRATLCSSMFQFISELMLRFSAEVEEKKSRRRRVHEESGRLSGEAEGRRLPVDTNNSFDSEVVFSICLIPALHLLIRL</sequence>
<name>A0A6A4T575_SCOMX</name>
<comment type="caution">
    <text evidence="2">The sequence shown here is derived from an EMBL/GenBank/DDBJ whole genome shotgun (WGS) entry which is preliminary data.</text>
</comment>
<organism evidence="2 3">
    <name type="scientific">Scophthalmus maximus</name>
    <name type="common">Turbot</name>
    <name type="synonym">Psetta maxima</name>
    <dbReference type="NCBI Taxonomy" id="52904"/>
    <lineage>
        <taxon>Eukaryota</taxon>
        <taxon>Metazoa</taxon>
        <taxon>Chordata</taxon>
        <taxon>Craniata</taxon>
        <taxon>Vertebrata</taxon>
        <taxon>Euteleostomi</taxon>
        <taxon>Actinopterygii</taxon>
        <taxon>Neopterygii</taxon>
        <taxon>Teleostei</taxon>
        <taxon>Neoteleostei</taxon>
        <taxon>Acanthomorphata</taxon>
        <taxon>Carangaria</taxon>
        <taxon>Pleuronectiformes</taxon>
        <taxon>Pleuronectoidei</taxon>
        <taxon>Scophthalmidae</taxon>
        <taxon>Scophthalmus</taxon>
    </lineage>
</organism>
<proteinExistence type="predicted"/>
<protein>
    <submittedName>
        <fullName evidence="2">Uncharacterized protein</fullName>
    </submittedName>
</protein>
<accession>A0A6A4T575</accession>
<reference evidence="2 3" key="1">
    <citation type="submission" date="2019-06" db="EMBL/GenBank/DDBJ databases">
        <title>Draft genomes of female and male turbot (Scophthalmus maximus).</title>
        <authorList>
            <person name="Xu H."/>
            <person name="Xu X.-W."/>
            <person name="Shao C."/>
            <person name="Chen S."/>
        </authorList>
    </citation>
    <scope>NUCLEOTIDE SEQUENCE [LARGE SCALE GENOMIC DNA]</scope>
    <source>
        <strain evidence="2">Ysfricsl-2016a</strain>
        <tissue evidence="2">Blood</tissue>
    </source>
</reference>
<dbReference type="Proteomes" id="UP000438429">
    <property type="component" value="Unassembled WGS sequence"/>
</dbReference>
<evidence type="ECO:0000256" key="1">
    <source>
        <dbReference type="SAM" id="MobiDB-lite"/>
    </source>
</evidence>
<feature type="compositionally biased region" description="Basic and acidic residues" evidence="1">
    <location>
        <begin position="242"/>
        <end position="258"/>
    </location>
</feature>